<comment type="caution">
    <text evidence="1">The sequence shown here is derived from an EMBL/GenBank/DDBJ whole genome shotgun (WGS) entry which is preliminary data.</text>
</comment>
<sequence>PNYNVEKLSKGMATPIVDKKTPTLDKKPNDSKKPKTIHNPSLNQQTSDSMNNNPRKNK</sequence>
<proteinExistence type="predicted"/>
<protein>
    <submittedName>
        <fullName evidence="1">7286_t:CDS:1</fullName>
    </submittedName>
</protein>
<dbReference type="Proteomes" id="UP000789525">
    <property type="component" value="Unassembled WGS sequence"/>
</dbReference>
<evidence type="ECO:0000313" key="2">
    <source>
        <dbReference type="Proteomes" id="UP000789525"/>
    </source>
</evidence>
<feature type="non-terminal residue" evidence="1">
    <location>
        <position position="1"/>
    </location>
</feature>
<reference evidence="1" key="1">
    <citation type="submission" date="2021-06" db="EMBL/GenBank/DDBJ databases">
        <authorList>
            <person name="Kallberg Y."/>
            <person name="Tangrot J."/>
            <person name="Rosling A."/>
        </authorList>
    </citation>
    <scope>NUCLEOTIDE SEQUENCE</scope>
    <source>
        <strain evidence="1">CL356</strain>
    </source>
</reference>
<organism evidence="1 2">
    <name type="scientific">Acaulospora colombiana</name>
    <dbReference type="NCBI Taxonomy" id="27376"/>
    <lineage>
        <taxon>Eukaryota</taxon>
        <taxon>Fungi</taxon>
        <taxon>Fungi incertae sedis</taxon>
        <taxon>Mucoromycota</taxon>
        <taxon>Glomeromycotina</taxon>
        <taxon>Glomeromycetes</taxon>
        <taxon>Diversisporales</taxon>
        <taxon>Acaulosporaceae</taxon>
        <taxon>Acaulospora</taxon>
    </lineage>
</organism>
<keyword evidence="2" id="KW-1185">Reference proteome</keyword>
<accession>A0ACA9NEY2</accession>
<evidence type="ECO:0000313" key="1">
    <source>
        <dbReference type="EMBL" id="CAG8651101.1"/>
    </source>
</evidence>
<gene>
    <name evidence="1" type="ORF">ACOLOM_LOCUS8249</name>
</gene>
<name>A0ACA9NEY2_9GLOM</name>
<dbReference type="EMBL" id="CAJVPT010020834">
    <property type="protein sequence ID" value="CAG8651101.1"/>
    <property type="molecule type" value="Genomic_DNA"/>
</dbReference>